<proteinExistence type="predicted"/>
<dbReference type="EMBL" id="CM045765">
    <property type="protein sequence ID" value="KAI8001155.1"/>
    <property type="molecule type" value="Genomic_DNA"/>
</dbReference>
<comment type="caution">
    <text evidence="1">The sequence shown here is derived from an EMBL/GenBank/DDBJ whole genome shotgun (WGS) entry which is preliminary data.</text>
</comment>
<organism evidence="1 2">
    <name type="scientific">Camellia lanceoleosa</name>
    <dbReference type="NCBI Taxonomy" id="1840588"/>
    <lineage>
        <taxon>Eukaryota</taxon>
        <taxon>Viridiplantae</taxon>
        <taxon>Streptophyta</taxon>
        <taxon>Embryophyta</taxon>
        <taxon>Tracheophyta</taxon>
        <taxon>Spermatophyta</taxon>
        <taxon>Magnoliopsida</taxon>
        <taxon>eudicotyledons</taxon>
        <taxon>Gunneridae</taxon>
        <taxon>Pentapetalae</taxon>
        <taxon>asterids</taxon>
        <taxon>Ericales</taxon>
        <taxon>Theaceae</taxon>
        <taxon>Camellia</taxon>
    </lineage>
</organism>
<dbReference type="Proteomes" id="UP001060215">
    <property type="component" value="Chromosome 8"/>
</dbReference>
<sequence length="76" mass="8445">MPTPQLAADVSNVDCILNYDSESVSIGANNPEVYLHLPIVPELKIGQVFFVKKSPFYAEFCKDKPKKSEETSSLLL</sequence>
<accession>A0ACC0GLW3</accession>
<reference evidence="1 2" key="1">
    <citation type="journal article" date="2022" name="Plant J.">
        <title>Chromosome-level genome of Camellia lanceoleosa provides a valuable resource for understanding genome evolution and self-incompatibility.</title>
        <authorList>
            <person name="Gong W."/>
            <person name="Xiao S."/>
            <person name="Wang L."/>
            <person name="Liao Z."/>
            <person name="Chang Y."/>
            <person name="Mo W."/>
            <person name="Hu G."/>
            <person name="Li W."/>
            <person name="Zhao G."/>
            <person name="Zhu H."/>
            <person name="Hu X."/>
            <person name="Ji K."/>
            <person name="Xiang X."/>
            <person name="Song Q."/>
            <person name="Yuan D."/>
            <person name="Jin S."/>
            <person name="Zhang L."/>
        </authorList>
    </citation>
    <scope>NUCLEOTIDE SEQUENCE [LARGE SCALE GENOMIC DNA]</scope>
    <source>
        <strain evidence="1">SQ_2022a</strain>
    </source>
</reference>
<evidence type="ECO:0000313" key="1">
    <source>
        <dbReference type="EMBL" id="KAI8001155.1"/>
    </source>
</evidence>
<keyword evidence="2" id="KW-1185">Reference proteome</keyword>
<name>A0ACC0GLW3_9ERIC</name>
<protein>
    <submittedName>
        <fullName evidence="1">Uncharacterized protein</fullName>
    </submittedName>
</protein>
<evidence type="ECO:0000313" key="2">
    <source>
        <dbReference type="Proteomes" id="UP001060215"/>
    </source>
</evidence>
<gene>
    <name evidence="1" type="ORF">LOK49_LG09G02057</name>
</gene>